<keyword evidence="1" id="KW-1133">Transmembrane helix</keyword>
<protein>
    <submittedName>
        <fullName evidence="2">Membrane protein</fullName>
    </submittedName>
</protein>
<keyword evidence="1" id="KW-0812">Transmembrane</keyword>
<dbReference type="EMBL" id="VFIA01000001">
    <property type="protein sequence ID" value="MBC3789564.1"/>
    <property type="molecule type" value="Genomic_DNA"/>
</dbReference>
<feature type="transmembrane region" description="Helical" evidence="1">
    <location>
        <begin position="63"/>
        <end position="89"/>
    </location>
</feature>
<evidence type="ECO:0000256" key="1">
    <source>
        <dbReference type="SAM" id="Phobius"/>
    </source>
</evidence>
<evidence type="ECO:0000313" key="3">
    <source>
        <dbReference type="Proteomes" id="UP000700732"/>
    </source>
</evidence>
<sequence length="449" mass="49403">MNNRSGHYWQQLRESLWFVPGVLVLLSFGLAYGLVEFDTNTAWKGKKQFPLLFGNGAEGARGMLTAIAGSMLTVAALIFSLTLSTITQVSSQYSPRVLRNFMSDRLNQFIMGYFVSVFAYCLIVLGTIRGSDEGQFVPATAVVVGLLLALGGVAALIVFIHHIAESLQTGTIVSHIFRETGKAIDNLFPATVGEPLTDSYYDENDLRLADEPTGWWAVKAGQVGYLQRIDTHGLLQWATRHELIVRQEKEVGSFLGEGTVVFSVRGDNKRPEPIKADWPADLMTYITIGKHRSIEQDVSFGIQQLVDIVLKALSPGINDTTTAIMTVDFLGAIGERLAGRVFPSRLRSDGTCLRLIVATRSFDQFIRLAFDLPRINAKGNHAVLLRLIQALALTARATSSADRQPVLREQATLLLAWANQTLASDYEKKTVRDSYAALLGFQNKVGYTG</sequence>
<reference evidence="2 3" key="1">
    <citation type="submission" date="2019-06" db="EMBL/GenBank/DDBJ databases">
        <title>Spirosoma utsteinense sp. nov. isolated from Antarctic ice-free soils.</title>
        <authorList>
            <person name="Tahon G."/>
        </authorList>
    </citation>
    <scope>NUCLEOTIDE SEQUENCE [LARGE SCALE GENOMIC DNA]</scope>
    <source>
        <strain evidence="2 3">LMG 31447</strain>
    </source>
</reference>
<feature type="transmembrane region" description="Helical" evidence="1">
    <location>
        <begin position="110"/>
        <end position="130"/>
    </location>
</feature>
<evidence type="ECO:0000313" key="2">
    <source>
        <dbReference type="EMBL" id="MBC3789564.1"/>
    </source>
</evidence>
<dbReference type="Proteomes" id="UP000700732">
    <property type="component" value="Unassembled WGS sequence"/>
</dbReference>
<accession>A0ABR6VZA2</accession>
<organism evidence="2 3">
    <name type="scientific">Spirosoma utsteinense</name>
    <dbReference type="NCBI Taxonomy" id="2585773"/>
    <lineage>
        <taxon>Bacteria</taxon>
        <taxon>Pseudomonadati</taxon>
        <taxon>Bacteroidota</taxon>
        <taxon>Cytophagia</taxon>
        <taxon>Cytophagales</taxon>
        <taxon>Cytophagaceae</taxon>
        <taxon>Spirosoma</taxon>
    </lineage>
</organism>
<keyword evidence="3" id="KW-1185">Reference proteome</keyword>
<name>A0ABR6VZA2_9BACT</name>
<dbReference type="InterPro" id="IPR018723">
    <property type="entry name" value="DUF2254_membrane"/>
</dbReference>
<gene>
    <name evidence="2" type="ORF">FH603_44</name>
</gene>
<feature type="transmembrane region" description="Helical" evidence="1">
    <location>
        <begin position="16"/>
        <end position="35"/>
    </location>
</feature>
<dbReference type="RefSeq" id="WP_186734846.1">
    <property type="nucleotide sequence ID" value="NZ_VFIA01000001.1"/>
</dbReference>
<proteinExistence type="predicted"/>
<dbReference type="Pfam" id="PF10011">
    <property type="entry name" value="DUF2254"/>
    <property type="match status" value="1"/>
</dbReference>
<keyword evidence="1" id="KW-0472">Membrane</keyword>
<comment type="caution">
    <text evidence="2">The sequence shown here is derived from an EMBL/GenBank/DDBJ whole genome shotgun (WGS) entry which is preliminary data.</text>
</comment>
<feature type="transmembrane region" description="Helical" evidence="1">
    <location>
        <begin position="136"/>
        <end position="160"/>
    </location>
</feature>